<dbReference type="PANTHER" id="PTHR35896">
    <property type="entry name" value="IG-LIKE DOMAIN-CONTAINING PROTEIN"/>
    <property type="match status" value="1"/>
</dbReference>
<keyword evidence="1" id="KW-0812">Transmembrane</keyword>
<reference evidence="2 3" key="1">
    <citation type="submission" date="2019-04" db="EMBL/GenBank/DDBJ databases">
        <authorList>
            <consortium name="DOE Joint Genome Institute"/>
            <person name="Mondo S."/>
            <person name="Kjaerbolling I."/>
            <person name="Vesth T."/>
            <person name="Frisvad J.C."/>
            <person name="Nybo J.L."/>
            <person name="Theobald S."/>
            <person name="Kildgaard S."/>
            <person name="Isbrandt T."/>
            <person name="Kuo A."/>
            <person name="Sato A."/>
            <person name="Lyhne E.K."/>
            <person name="Kogle M.E."/>
            <person name="Wiebenga A."/>
            <person name="Kun R.S."/>
            <person name="Lubbers R.J."/>
            <person name="Makela M.R."/>
            <person name="Barry K."/>
            <person name="Chovatia M."/>
            <person name="Clum A."/>
            <person name="Daum C."/>
            <person name="Haridas S."/>
            <person name="He G."/>
            <person name="LaButti K."/>
            <person name="Lipzen A."/>
            <person name="Riley R."/>
            <person name="Salamov A."/>
            <person name="Simmons B.A."/>
            <person name="Magnuson J.K."/>
            <person name="Henrissat B."/>
            <person name="Mortensen U.H."/>
            <person name="Larsen T.O."/>
            <person name="Devries R.P."/>
            <person name="Grigoriev I.V."/>
            <person name="Machida M."/>
            <person name="Baker S.E."/>
            <person name="Andersen M.R."/>
            <person name="Cantor M.N."/>
            <person name="Hua S.X."/>
        </authorList>
    </citation>
    <scope>NUCLEOTIDE SEQUENCE [LARGE SCALE GENOMIC DNA]</scope>
    <source>
        <strain evidence="2 3">CBS 117616</strain>
    </source>
</reference>
<organism evidence="2 3">
    <name type="scientific">Aspergillus pseudocaelatus</name>
    <dbReference type="NCBI Taxonomy" id="1825620"/>
    <lineage>
        <taxon>Eukaryota</taxon>
        <taxon>Fungi</taxon>
        <taxon>Dikarya</taxon>
        <taxon>Ascomycota</taxon>
        <taxon>Pezizomycotina</taxon>
        <taxon>Eurotiomycetes</taxon>
        <taxon>Eurotiomycetidae</taxon>
        <taxon>Eurotiales</taxon>
        <taxon>Aspergillaceae</taxon>
        <taxon>Aspergillus</taxon>
        <taxon>Aspergillus subgen. Circumdati</taxon>
    </lineage>
</organism>
<gene>
    <name evidence="2" type="ORF">BDV36DRAFT_291803</name>
</gene>
<keyword evidence="1" id="KW-0472">Membrane</keyword>
<sequence>MPPYSLVQKWSGGTARPAGLAARKVIPLSASRPRPCSPPSPKIDTPQLLYFSHEKDDQEQLQIVPANTTTSRIMSSLASIFMVKRLSASEKRRLDIGAANDADDDKSAPLMGLSNNHSHDYKPTPKHRKYTRPFLLTCPAFISLILLSLLFGILATTLLAVTNPTIKRALVPAPKKLHKPCGSTPSEARKAGCHFDVISFCWLPDACYDAELSQQFDSENKLEWYLDPNRTLPLGHQEIMTGEYTGLYVNWEYHLRHCTAMWKKMHRAVLGGGGREAIDGYIGIYEHTEHCEMMLLGDRSIEWEAINTRIAVKFPDCGV</sequence>
<dbReference type="InterPro" id="IPR053008">
    <property type="entry name" value="Phomopsin_biosynth_assoc"/>
</dbReference>
<keyword evidence="3" id="KW-1185">Reference proteome</keyword>
<evidence type="ECO:0000256" key="1">
    <source>
        <dbReference type="SAM" id="Phobius"/>
    </source>
</evidence>
<name>A0ABQ6WY32_9EURO</name>
<accession>A0ABQ6WY32</accession>
<dbReference type="EMBL" id="ML735697">
    <property type="protein sequence ID" value="KAE8421989.1"/>
    <property type="molecule type" value="Genomic_DNA"/>
</dbReference>
<keyword evidence="1" id="KW-1133">Transmembrane helix</keyword>
<proteinExistence type="predicted"/>
<evidence type="ECO:0000313" key="2">
    <source>
        <dbReference type="EMBL" id="KAE8421989.1"/>
    </source>
</evidence>
<dbReference type="PANTHER" id="PTHR35896:SF3">
    <property type="entry name" value="MAJOR FACILITATOR SUPERFAMILY TRANSPORTER"/>
    <property type="match status" value="1"/>
</dbReference>
<feature type="transmembrane region" description="Helical" evidence="1">
    <location>
        <begin position="134"/>
        <end position="161"/>
    </location>
</feature>
<evidence type="ECO:0000313" key="3">
    <source>
        <dbReference type="Proteomes" id="UP000325395"/>
    </source>
</evidence>
<dbReference type="Proteomes" id="UP000325395">
    <property type="component" value="Unassembled WGS sequence"/>
</dbReference>
<protein>
    <submittedName>
        <fullName evidence="2">Uncharacterized protein</fullName>
    </submittedName>
</protein>